<proteinExistence type="inferred from homology"/>
<gene>
    <name evidence="3" type="ORF">AMAG_11864</name>
</gene>
<dbReference type="PANTHER" id="PTHR13261:SF0">
    <property type="entry name" value="BRCA2 AND CDKN1A-INTERACTING PROTEIN"/>
    <property type="match status" value="1"/>
</dbReference>
<reference evidence="3 4" key="1">
    <citation type="submission" date="2009-11" db="EMBL/GenBank/DDBJ databases">
        <title>Annotation of Allomyces macrogynus ATCC 38327.</title>
        <authorList>
            <consortium name="The Broad Institute Genome Sequencing Platform"/>
            <person name="Russ C."/>
            <person name="Cuomo C."/>
            <person name="Burger G."/>
            <person name="Gray M.W."/>
            <person name="Holland P.W.H."/>
            <person name="King N."/>
            <person name="Lang F.B.F."/>
            <person name="Roger A.J."/>
            <person name="Ruiz-Trillo I."/>
            <person name="Young S.K."/>
            <person name="Zeng Q."/>
            <person name="Gargeya S."/>
            <person name="Fitzgerald M."/>
            <person name="Haas B."/>
            <person name="Abouelleil A."/>
            <person name="Alvarado L."/>
            <person name="Arachchi H.M."/>
            <person name="Berlin A."/>
            <person name="Chapman S.B."/>
            <person name="Gearin G."/>
            <person name="Goldberg J."/>
            <person name="Griggs A."/>
            <person name="Gujja S."/>
            <person name="Hansen M."/>
            <person name="Heiman D."/>
            <person name="Howarth C."/>
            <person name="Larimer J."/>
            <person name="Lui A."/>
            <person name="MacDonald P.J.P."/>
            <person name="McCowen C."/>
            <person name="Montmayeur A."/>
            <person name="Murphy C."/>
            <person name="Neiman D."/>
            <person name="Pearson M."/>
            <person name="Priest M."/>
            <person name="Roberts A."/>
            <person name="Saif S."/>
            <person name="Shea T."/>
            <person name="Sisk P."/>
            <person name="Stolte C."/>
            <person name="Sykes S."/>
            <person name="Wortman J."/>
            <person name="Nusbaum C."/>
            <person name="Birren B."/>
        </authorList>
    </citation>
    <scope>NUCLEOTIDE SEQUENCE [LARGE SCALE GENOMIC DNA]</scope>
    <source>
        <strain evidence="3 4">ATCC 38327</strain>
    </source>
</reference>
<keyword evidence="4" id="KW-1185">Reference proteome</keyword>
<dbReference type="EMBL" id="GG745353">
    <property type="protein sequence ID" value="KNE67398.1"/>
    <property type="molecule type" value="Genomic_DNA"/>
</dbReference>
<sequence>MTPPAKNKNKQQKPATTTAVVGTATVSTAPAPTLVKGPAKHKRDGTAVAARAGGHKKTAAAPMAPTKREEGKLSTSDDSEEESDSDAEDSSNEEDEDDDDDDDNIVDVEFDFFSLVETDYHAVKRFLTQALGADAGDHLSGLVDLTDHLLAAPVGSTVKCDGEASDPYAVTTLVGLSGPTWATHRATKPLAAFLSKKIKDKRFGALLEKARVAWLVHERLINVPWQVAAPLHRLLVDEIKDADSKDYEFEYAVVLCPVYSADDADADEEQEEEDEEEDAAAVKKRRIQAMLRGGKSAAAAAAAKKRKIKKPAAATLTSYTYLEQEYMEKHAEWSSNVTLAVAGDPEATAGTVGPSGSMRATRKALVIKASKLPKIVEELEELVAQSEALIRQERVFE</sequence>
<dbReference type="Pfam" id="PF13862">
    <property type="entry name" value="BCCIP"/>
    <property type="match status" value="1"/>
</dbReference>
<evidence type="ECO:0000256" key="2">
    <source>
        <dbReference type="SAM" id="MobiDB-lite"/>
    </source>
</evidence>
<evidence type="ECO:0000313" key="4">
    <source>
        <dbReference type="Proteomes" id="UP000054350"/>
    </source>
</evidence>
<dbReference type="STRING" id="578462.A0A0L0SXW4"/>
<feature type="compositionally biased region" description="Low complexity" evidence="2">
    <location>
        <begin position="1"/>
        <end position="33"/>
    </location>
</feature>
<dbReference type="OrthoDB" id="27543at2759"/>
<name>A0A0L0SXW4_ALLM3</name>
<feature type="region of interest" description="Disordered" evidence="2">
    <location>
        <begin position="1"/>
        <end position="104"/>
    </location>
</feature>
<evidence type="ECO:0000256" key="1">
    <source>
        <dbReference type="ARBA" id="ARBA00006781"/>
    </source>
</evidence>
<evidence type="ECO:0008006" key="5">
    <source>
        <dbReference type="Google" id="ProtNLM"/>
    </source>
</evidence>
<reference evidence="4" key="2">
    <citation type="submission" date="2009-11" db="EMBL/GenBank/DDBJ databases">
        <title>The Genome Sequence of Allomyces macrogynus strain ATCC 38327.</title>
        <authorList>
            <consortium name="The Broad Institute Genome Sequencing Platform"/>
            <person name="Russ C."/>
            <person name="Cuomo C."/>
            <person name="Shea T."/>
            <person name="Young S.K."/>
            <person name="Zeng Q."/>
            <person name="Koehrsen M."/>
            <person name="Haas B."/>
            <person name="Borodovsky M."/>
            <person name="Guigo R."/>
            <person name="Alvarado L."/>
            <person name="Berlin A."/>
            <person name="Borenstein D."/>
            <person name="Chen Z."/>
            <person name="Engels R."/>
            <person name="Freedman E."/>
            <person name="Gellesch M."/>
            <person name="Goldberg J."/>
            <person name="Griggs A."/>
            <person name="Gujja S."/>
            <person name="Heiman D."/>
            <person name="Hepburn T."/>
            <person name="Howarth C."/>
            <person name="Jen D."/>
            <person name="Larson L."/>
            <person name="Lewis B."/>
            <person name="Mehta T."/>
            <person name="Park D."/>
            <person name="Pearson M."/>
            <person name="Roberts A."/>
            <person name="Saif S."/>
            <person name="Shenoy N."/>
            <person name="Sisk P."/>
            <person name="Stolte C."/>
            <person name="Sykes S."/>
            <person name="Walk T."/>
            <person name="White J."/>
            <person name="Yandava C."/>
            <person name="Burger G."/>
            <person name="Gray M.W."/>
            <person name="Holland P.W.H."/>
            <person name="King N."/>
            <person name="Lang F.B.F."/>
            <person name="Roger A.J."/>
            <person name="Ruiz-Trillo I."/>
            <person name="Lander E."/>
            <person name="Nusbaum C."/>
        </authorList>
    </citation>
    <scope>NUCLEOTIDE SEQUENCE [LARGE SCALE GENOMIC DNA]</scope>
    <source>
        <strain evidence="4">ATCC 38327</strain>
    </source>
</reference>
<dbReference type="GO" id="GO:0005634">
    <property type="term" value="C:nucleus"/>
    <property type="evidence" value="ECO:0007669"/>
    <property type="project" value="TreeGrafter"/>
</dbReference>
<organism evidence="3 4">
    <name type="scientific">Allomyces macrogynus (strain ATCC 38327)</name>
    <name type="common">Allomyces javanicus var. macrogynus</name>
    <dbReference type="NCBI Taxonomy" id="578462"/>
    <lineage>
        <taxon>Eukaryota</taxon>
        <taxon>Fungi</taxon>
        <taxon>Fungi incertae sedis</taxon>
        <taxon>Blastocladiomycota</taxon>
        <taxon>Blastocladiomycetes</taxon>
        <taxon>Blastocladiales</taxon>
        <taxon>Blastocladiaceae</taxon>
        <taxon>Allomyces</taxon>
    </lineage>
</organism>
<feature type="compositionally biased region" description="Acidic residues" evidence="2">
    <location>
        <begin position="77"/>
        <end position="104"/>
    </location>
</feature>
<dbReference type="Proteomes" id="UP000054350">
    <property type="component" value="Unassembled WGS sequence"/>
</dbReference>
<dbReference type="eggNOG" id="KOG3034">
    <property type="taxonomic scope" value="Eukaryota"/>
</dbReference>
<protein>
    <recommendedName>
        <fullName evidence="5">Protein BCP1</fullName>
    </recommendedName>
</protein>
<comment type="similarity">
    <text evidence="1">Belongs to the BCP1 family.</text>
</comment>
<evidence type="ECO:0000313" key="3">
    <source>
        <dbReference type="EMBL" id="KNE67398.1"/>
    </source>
</evidence>
<dbReference type="AlphaFoldDB" id="A0A0L0SXW4"/>
<dbReference type="VEuPathDB" id="FungiDB:AMAG_11864"/>
<accession>A0A0L0SXW4</accession>
<dbReference type="PANTHER" id="PTHR13261">
    <property type="entry name" value="BRCA2 AND CDKN1A INTERACTING PROTEIN"/>
    <property type="match status" value="1"/>
</dbReference>
<dbReference type="InterPro" id="IPR025602">
    <property type="entry name" value="BCP1_family"/>
</dbReference>